<name>A0A6A7BEK6_9PLEO</name>
<evidence type="ECO:0000313" key="1">
    <source>
        <dbReference type="EMBL" id="KAF2852628.1"/>
    </source>
</evidence>
<protein>
    <submittedName>
        <fullName evidence="1">Uncharacterized protein</fullName>
    </submittedName>
</protein>
<organism evidence="1 2">
    <name type="scientific">Plenodomus tracheiphilus IPT5</name>
    <dbReference type="NCBI Taxonomy" id="1408161"/>
    <lineage>
        <taxon>Eukaryota</taxon>
        <taxon>Fungi</taxon>
        <taxon>Dikarya</taxon>
        <taxon>Ascomycota</taxon>
        <taxon>Pezizomycotina</taxon>
        <taxon>Dothideomycetes</taxon>
        <taxon>Pleosporomycetidae</taxon>
        <taxon>Pleosporales</taxon>
        <taxon>Pleosporineae</taxon>
        <taxon>Leptosphaeriaceae</taxon>
        <taxon>Plenodomus</taxon>
    </lineage>
</organism>
<gene>
    <name evidence="1" type="ORF">T440DRAFT_32372</name>
</gene>
<proteinExistence type="predicted"/>
<accession>A0A6A7BEK6</accession>
<keyword evidence="2" id="KW-1185">Reference proteome</keyword>
<evidence type="ECO:0000313" key="2">
    <source>
        <dbReference type="Proteomes" id="UP000799423"/>
    </source>
</evidence>
<reference evidence="1" key="1">
    <citation type="submission" date="2020-01" db="EMBL/GenBank/DDBJ databases">
        <authorList>
            <consortium name="DOE Joint Genome Institute"/>
            <person name="Haridas S."/>
            <person name="Albert R."/>
            <person name="Binder M."/>
            <person name="Bloem J."/>
            <person name="Labutti K."/>
            <person name="Salamov A."/>
            <person name="Andreopoulos B."/>
            <person name="Baker S.E."/>
            <person name="Barry K."/>
            <person name="Bills G."/>
            <person name="Bluhm B.H."/>
            <person name="Cannon C."/>
            <person name="Castanera R."/>
            <person name="Culley D.E."/>
            <person name="Daum C."/>
            <person name="Ezra D."/>
            <person name="Gonzalez J.B."/>
            <person name="Henrissat B."/>
            <person name="Kuo A."/>
            <person name="Liang C."/>
            <person name="Lipzen A."/>
            <person name="Lutzoni F."/>
            <person name="Magnuson J."/>
            <person name="Mondo S."/>
            <person name="Nolan M."/>
            <person name="Ohm R."/>
            <person name="Pangilinan J."/>
            <person name="Park H.-J."/>
            <person name="Ramirez L."/>
            <person name="Alfaro M."/>
            <person name="Sun H."/>
            <person name="Tritt A."/>
            <person name="Yoshinaga Y."/>
            <person name="Zwiers L.-H."/>
            <person name="Turgeon B.G."/>
            <person name="Goodwin S.B."/>
            <person name="Spatafora J.W."/>
            <person name="Crous P.W."/>
            <person name="Grigoriev I.V."/>
        </authorList>
    </citation>
    <scope>NUCLEOTIDE SEQUENCE</scope>
    <source>
        <strain evidence="1">IPT5</strain>
    </source>
</reference>
<dbReference type="AlphaFoldDB" id="A0A6A7BEK6"/>
<dbReference type="EMBL" id="MU006298">
    <property type="protein sequence ID" value="KAF2852628.1"/>
    <property type="molecule type" value="Genomic_DNA"/>
</dbReference>
<dbReference type="Proteomes" id="UP000799423">
    <property type="component" value="Unassembled WGS sequence"/>
</dbReference>
<sequence>MIPTAYLFTALPHSGRYHGSISSYTTVTAPIRFAVGSRFNSGKSRLSLTARKRIAILSLPQPGLADLTATAIAALLSTDNTGQAVVILPSDVARPLFLQVSLLSSLIPVCLLCTAAHPILHDSSLLFPEISAATDSCSWLICWLQRPTDKEISQT</sequence>